<evidence type="ECO:0000313" key="2">
    <source>
        <dbReference type="EMBL" id="MYM96092.1"/>
    </source>
</evidence>
<sequence length="216" mass="24561">MNALISLDGERLVARLDDGRELKHIDAEALANLLWQIGIRVADVKAVDWHVDFESAPTSGQKIAIYSRLRILEGAVHDDQYQSTRNRTIGKLLAMPVWISRQELSQSLHEQDGRESQIDLWLSERKIFAVDQSGYQLFAAFQFDDAHRPRCIVSEILAILDKDDAWAVASWFLFPNGWITRLQKGIEMPVPPADALDEEDAVKDSARKERQGTYFA</sequence>
<dbReference type="Proteomes" id="UP000447355">
    <property type="component" value="Unassembled WGS sequence"/>
</dbReference>
<name>A0A845GRT8_9BURK</name>
<evidence type="ECO:0000256" key="1">
    <source>
        <dbReference type="SAM" id="MobiDB-lite"/>
    </source>
</evidence>
<dbReference type="RefSeq" id="WP_161085161.1">
    <property type="nucleotide sequence ID" value="NZ_WWCX01000038.1"/>
</dbReference>
<evidence type="ECO:0000313" key="3">
    <source>
        <dbReference type="Proteomes" id="UP000447355"/>
    </source>
</evidence>
<dbReference type="EMBL" id="WWCX01000038">
    <property type="protein sequence ID" value="MYM96092.1"/>
    <property type="molecule type" value="Genomic_DNA"/>
</dbReference>
<feature type="compositionally biased region" description="Basic and acidic residues" evidence="1">
    <location>
        <begin position="202"/>
        <end position="216"/>
    </location>
</feature>
<comment type="caution">
    <text evidence="2">The sequence shown here is derived from an EMBL/GenBank/DDBJ whole genome shotgun (WGS) entry which is preliminary data.</text>
</comment>
<accession>A0A845GRT8</accession>
<feature type="region of interest" description="Disordered" evidence="1">
    <location>
        <begin position="193"/>
        <end position="216"/>
    </location>
</feature>
<proteinExistence type="predicted"/>
<protein>
    <submittedName>
        <fullName evidence="2">Uncharacterized protein</fullName>
    </submittedName>
</protein>
<organism evidence="2 3">
    <name type="scientific">Duganella vulcania</name>
    <dbReference type="NCBI Taxonomy" id="2692166"/>
    <lineage>
        <taxon>Bacteria</taxon>
        <taxon>Pseudomonadati</taxon>
        <taxon>Pseudomonadota</taxon>
        <taxon>Betaproteobacteria</taxon>
        <taxon>Burkholderiales</taxon>
        <taxon>Oxalobacteraceae</taxon>
        <taxon>Telluria group</taxon>
        <taxon>Duganella</taxon>
    </lineage>
</organism>
<gene>
    <name evidence="2" type="ORF">GTP90_19705</name>
</gene>
<reference evidence="2" key="1">
    <citation type="submission" date="2019-12" db="EMBL/GenBank/DDBJ databases">
        <title>Novel species isolated from a subtropical stream in China.</title>
        <authorList>
            <person name="Lu H."/>
        </authorList>
    </citation>
    <scope>NUCLEOTIDE SEQUENCE [LARGE SCALE GENOMIC DNA]</scope>
    <source>
        <strain evidence="2">FT81W</strain>
    </source>
</reference>
<dbReference type="AlphaFoldDB" id="A0A845GRT8"/>